<reference evidence="3" key="1">
    <citation type="journal article" date="2013" name="Science">
        <title>The Amborella genome and the evolution of flowering plants.</title>
        <authorList>
            <consortium name="Amborella Genome Project"/>
        </authorList>
    </citation>
    <scope>NUCLEOTIDE SEQUENCE [LARGE SCALE GENOMIC DNA]</scope>
</reference>
<protein>
    <submittedName>
        <fullName evidence="2">Uncharacterized protein</fullName>
    </submittedName>
</protein>
<dbReference type="HOGENOM" id="CLU_121626_1_0_1"/>
<organism evidence="2 3">
    <name type="scientific">Amborella trichopoda</name>
    <dbReference type="NCBI Taxonomy" id="13333"/>
    <lineage>
        <taxon>Eukaryota</taxon>
        <taxon>Viridiplantae</taxon>
        <taxon>Streptophyta</taxon>
        <taxon>Embryophyta</taxon>
        <taxon>Tracheophyta</taxon>
        <taxon>Spermatophyta</taxon>
        <taxon>Magnoliopsida</taxon>
        <taxon>Amborellales</taxon>
        <taxon>Amborellaceae</taxon>
        <taxon>Amborella</taxon>
    </lineage>
</organism>
<dbReference type="Gramene" id="ERM94037">
    <property type="protein sequence ID" value="ERM94037"/>
    <property type="gene ID" value="AMTR_s00010p00029920"/>
</dbReference>
<dbReference type="PANTHER" id="PTHR34956:SF2">
    <property type="entry name" value="OS05G0397300 PROTEIN"/>
    <property type="match status" value="1"/>
</dbReference>
<dbReference type="PANTHER" id="PTHR34956">
    <property type="entry name" value="OS05G0397300 PROTEIN"/>
    <property type="match status" value="1"/>
</dbReference>
<gene>
    <name evidence="2" type="ORF">AMTR_s00010p00029920</name>
</gene>
<dbReference type="AlphaFoldDB" id="W1NE31"/>
<evidence type="ECO:0000256" key="1">
    <source>
        <dbReference type="SAM" id="MobiDB-lite"/>
    </source>
</evidence>
<evidence type="ECO:0000313" key="3">
    <source>
        <dbReference type="Proteomes" id="UP000017836"/>
    </source>
</evidence>
<dbReference type="OrthoDB" id="1081388at2759"/>
<dbReference type="EMBL" id="KI397513">
    <property type="protein sequence ID" value="ERM94037.1"/>
    <property type="molecule type" value="Genomic_DNA"/>
</dbReference>
<proteinExistence type="predicted"/>
<sequence length="130" mass="14647">MEIASDMDDDAFFVELKKQITLLMTDEDEPFPKPKPNFPKKKTPLFFSPQPCSPWSPVWPVDVLGEPNQIFSRNLSAGFTIGSMQRESSGTGVFIPRVSVSRRRPLSGKHSYKQAGVPNSNTLYKKVERS</sequence>
<accession>W1NE31</accession>
<dbReference type="KEGG" id="atr:18421955"/>
<name>W1NE31_AMBTC</name>
<keyword evidence="3" id="KW-1185">Reference proteome</keyword>
<evidence type="ECO:0000313" key="2">
    <source>
        <dbReference type="EMBL" id="ERM94037.1"/>
    </source>
</evidence>
<dbReference type="Proteomes" id="UP000017836">
    <property type="component" value="Unassembled WGS sequence"/>
</dbReference>
<feature type="region of interest" description="Disordered" evidence="1">
    <location>
        <begin position="105"/>
        <end position="130"/>
    </location>
</feature>